<dbReference type="SUPFAM" id="SSF53474">
    <property type="entry name" value="alpha/beta-Hydrolases"/>
    <property type="match status" value="1"/>
</dbReference>
<dbReference type="PANTHER" id="PTHR34853:SF1">
    <property type="entry name" value="LIPASE 5"/>
    <property type="match status" value="1"/>
</dbReference>
<organism evidence="3 4">
    <name type="scientific">Penicillium citrinum</name>
    <dbReference type="NCBI Taxonomy" id="5077"/>
    <lineage>
        <taxon>Eukaryota</taxon>
        <taxon>Fungi</taxon>
        <taxon>Dikarya</taxon>
        <taxon>Ascomycota</taxon>
        <taxon>Pezizomycotina</taxon>
        <taxon>Eurotiomycetes</taxon>
        <taxon>Eurotiomycetidae</taxon>
        <taxon>Eurotiales</taxon>
        <taxon>Aspergillaceae</taxon>
        <taxon>Penicillium</taxon>
    </lineage>
</organism>
<reference evidence="3" key="1">
    <citation type="submission" date="2022-11" db="EMBL/GenBank/DDBJ databases">
        <authorList>
            <person name="Petersen C."/>
        </authorList>
    </citation>
    <scope>NUCLEOTIDE SEQUENCE</scope>
    <source>
        <strain evidence="3">IBT 23319</strain>
    </source>
</reference>
<dbReference type="InterPro" id="IPR029058">
    <property type="entry name" value="AB_hydrolase_fold"/>
</dbReference>
<feature type="signal peptide" evidence="1">
    <location>
        <begin position="1"/>
        <end position="20"/>
    </location>
</feature>
<dbReference type="RefSeq" id="XP_056498535.1">
    <property type="nucleotide sequence ID" value="XM_056646984.1"/>
</dbReference>
<evidence type="ECO:0000259" key="2">
    <source>
        <dbReference type="Pfam" id="PF12697"/>
    </source>
</evidence>
<accession>A0A9W9NRG4</accession>
<dbReference type="GO" id="GO:0072330">
    <property type="term" value="P:monocarboxylic acid biosynthetic process"/>
    <property type="evidence" value="ECO:0007669"/>
    <property type="project" value="UniProtKB-ARBA"/>
</dbReference>
<sequence>MKQYLKRLAFLAFGIKLASGQGTTSLPAIHSTGWNSTFELSDEQIKLGNLTNDSAAMINTIINFDRTQLANGGAHQDEFYDVQNLPQDAWPTEPGKIIKLQKFTDPSPFSIPVGTAMSRIVYSTTNANGTLIPASAYILWPYHAKSFRGKRNNTSASSAPVVLWTHGTSGFYADGAPSTHRGLFYEDFAPFTLAEAGYAVVAPDYAGLGVSTSWNGDFIPHQYLVAEAGAGDALNALRAAQESFPRELTKEYVVLGHSQGGAVAWALSETLGKSNHNFSDVAKKHLGTVALAPPTDIFGLSPGIANFLSWIGKDLDKIFPAFNLSDWLSPLGIRRTELTNQLEGSQMVSSVLLVPEEEIVQPNWKKTWAVKAFERLGNRGNRPFKGPLLILQGMEDPYVKYNATVAAVTKTCQNHPNDLEFLTIPKTNHFGVINAGKQSWLKWIEDRFTHQPLARNGCLKSQLNSLLSEENYQKTPKSFSLWAGEPQWWYELYTAA</sequence>
<evidence type="ECO:0000256" key="1">
    <source>
        <dbReference type="SAM" id="SignalP"/>
    </source>
</evidence>
<evidence type="ECO:0000313" key="3">
    <source>
        <dbReference type="EMBL" id="KAJ5224563.1"/>
    </source>
</evidence>
<feature type="chain" id="PRO_5040894508" evidence="1">
    <location>
        <begin position="21"/>
        <end position="496"/>
    </location>
</feature>
<dbReference type="InterPro" id="IPR000073">
    <property type="entry name" value="AB_hydrolase_1"/>
</dbReference>
<dbReference type="GeneID" id="81386151"/>
<dbReference type="GO" id="GO:0017000">
    <property type="term" value="P:antibiotic biosynthetic process"/>
    <property type="evidence" value="ECO:0007669"/>
    <property type="project" value="UniProtKB-ARBA"/>
</dbReference>
<dbReference type="InterPro" id="IPR005152">
    <property type="entry name" value="Lipase_secreted"/>
</dbReference>
<proteinExistence type="predicted"/>
<dbReference type="Gene3D" id="3.40.50.1820">
    <property type="entry name" value="alpha/beta hydrolase"/>
    <property type="match status" value="2"/>
</dbReference>
<keyword evidence="1" id="KW-0732">Signal</keyword>
<dbReference type="Proteomes" id="UP001147733">
    <property type="component" value="Unassembled WGS sequence"/>
</dbReference>
<reference evidence="3" key="2">
    <citation type="journal article" date="2023" name="IMA Fungus">
        <title>Comparative genomic study of the Penicillium genus elucidates a diverse pangenome and 15 lateral gene transfer events.</title>
        <authorList>
            <person name="Petersen C."/>
            <person name="Sorensen T."/>
            <person name="Nielsen M.R."/>
            <person name="Sondergaard T.E."/>
            <person name="Sorensen J.L."/>
            <person name="Fitzpatrick D.A."/>
            <person name="Frisvad J.C."/>
            <person name="Nielsen K.L."/>
        </authorList>
    </citation>
    <scope>NUCLEOTIDE SEQUENCE</scope>
    <source>
        <strain evidence="3">IBT 23319</strain>
    </source>
</reference>
<dbReference type="AlphaFoldDB" id="A0A9W9NRG4"/>
<dbReference type="GO" id="GO:0016042">
    <property type="term" value="P:lipid catabolic process"/>
    <property type="evidence" value="ECO:0007669"/>
    <property type="project" value="InterPro"/>
</dbReference>
<gene>
    <name evidence="3" type="ORF">N7469_008066</name>
</gene>
<name>A0A9W9NRG4_PENCI</name>
<feature type="domain" description="AB hydrolase-1" evidence="2">
    <location>
        <begin position="164"/>
        <end position="403"/>
    </location>
</feature>
<comment type="caution">
    <text evidence="3">The sequence shown here is derived from an EMBL/GenBank/DDBJ whole genome shotgun (WGS) entry which is preliminary data.</text>
</comment>
<keyword evidence="4" id="KW-1185">Reference proteome</keyword>
<evidence type="ECO:0000313" key="4">
    <source>
        <dbReference type="Proteomes" id="UP001147733"/>
    </source>
</evidence>
<protein>
    <submittedName>
        <fullName evidence="3">Secretory lipase</fullName>
    </submittedName>
</protein>
<dbReference type="Pfam" id="PF12697">
    <property type="entry name" value="Abhydrolase_6"/>
    <property type="match status" value="1"/>
</dbReference>
<dbReference type="GO" id="GO:0004806">
    <property type="term" value="F:triacylglycerol lipase activity"/>
    <property type="evidence" value="ECO:0007669"/>
    <property type="project" value="InterPro"/>
</dbReference>
<dbReference type="PANTHER" id="PTHR34853">
    <property type="match status" value="1"/>
</dbReference>
<dbReference type="OrthoDB" id="5382058at2759"/>
<dbReference type="EMBL" id="JAPQKT010000007">
    <property type="protein sequence ID" value="KAJ5224563.1"/>
    <property type="molecule type" value="Genomic_DNA"/>
</dbReference>